<keyword evidence="5" id="KW-1185">Reference proteome</keyword>
<dbReference type="PANTHER" id="PTHR13774:SF17">
    <property type="entry name" value="PHENAZINE BIOSYNTHESIS-LIKE DOMAIN-CONTAINING PROTEIN"/>
    <property type="match status" value="1"/>
</dbReference>
<dbReference type="EMBL" id="SNVX01000010">
    <property type="protein sequence ID" value="TDN56532.1"/>
    <property type="molecule type" value="Genomic_DNA"/>
</dbReference>
<dbReference type="GO" id="GO:0016853">
    <property type="term" value="F:isomerase activity"/>
    <property type="evidence" value="ECO:0007669"/>
    <property type="project" value="UniProtKB-KW"/>
</dbReference>
<proteinExistence type="inferred from homology"/>
<protein>
    <submittedName>
        <fullName evidence="4">PhzF family phenazine biosynthesis protein</fullName>
    </submittedName>
</protein>
<keyword evidence="2" id="KW-0413">Isomerase</keyword>
<dbReference type="GO" id="GO:0005737">
    <property type="term" value="C:cytoplasm"/>
    <property type="evidence" value="ECO:0007669"/>
    <property type="project" value="TreeGrafter"/>
</dbReference>
<gene>
    <name evidence="4" type="ORF">EC847_11037</name>
</gene>
<dbReference type="Pfam" id="PF02567">
    <property type="entry name" value="PhzC-PhzF"/>
    <property type="match status" value="1"/>
</dbReference>
<comment type="caution">
    <text evidence="4">The sequence shown here is derived from an EMBL/GenBank/DDBJ whole genome shotgun (WGS) entry which is preliminary data.</text>
</comment>
<evidence type="ECO:0000256" key="1">
    <source>
        <dbReference type="ARBA" id="ARBA00008270"/>
    </source>
</evidence>
<dbReference type="PIRSF" id="PIRSF016184">
    <property type="entry name" value="PhzC_PhzF"/>
    <property type="match status" value="1"/>
</dbReference>
<dbReference type="Proteomes" id="UP000295530">
    <property type="component" value="Unassembled WGS sequence"/>
</dbReference>
<dbReference type="OrthoDB" id="9788221at2"/>
<sequence length="266" mass="29773">MQETPFYMVDAFSDRTFGGNAAAVCPLIEWLPDETLLIMAQEHNQSETAFFVRTDDGFELRWFTTQGEINLCGHATLASAHVIFEFLDYPHTEIRFSTRFVGELTVTRSGDWLTLNFPAWKTEAVEPPALLLSALGIDHYEEVRVARDYLVVLKNQQQVEALTPDIHAMLPLGKMVCVTAPGDEVDFVSRFFCPGESVAEDPVTGSAHSMLIPYWGDKLHKTQMQARQVSARGGELRCEWQGERVLIGGQATTYIIGSIYLHEGAL</sequence>
<comment type="similarity">
    <text evidence="1">Belongs to the PhzF family.</text>
</comment>
<organism evidence="4 5">
    <name type="scientific">Scandinavium goeteborgense</name>
    <dbReference type="NCBI Taxonomy" id="1851514"/>
    <lineage>
        <taxon>Bacteria</taxon>
        <taxon>Pseudomonadati</taxon>
        <taxon>Pseudomonadota</taxon>
        <taxon>Gammaproteobacteria</taxon>
        <taxon>Enterobacterales</taxon>
        <taxon>Enterobacteriaceae</taxon>
        <taxon>Scandinavium</taxon>
    </lineage>
</organism>
<accession>A0A4R6EE65</accession>
<dbReference type="NCBIfam" id="TIGR00654">
    <property type="entry name" value="PhzF_family"/>
    <property type="match status" value="1"/>
</dbReference>
<reference evidence="4 5" key="1">
    <citation type="submission" date="2019-03" db="EMBL/GenBank/DDBJ databases">
        <title>Genomic analyses of the natural microbiome of Caenorhabditis elegans.</title>
        <authorList>
            <person name="Samuel B."/>
        </authorList>
    </citation>
    <scope>NUCLEOTIDE SEQUENCE [LARGE SCALE GENOMIC DNA]</scope>
    <source>
        <strain evidence="4 5">BIGb0156</strain>
    </source>
</reference>
<evidence type="ECO:0000256" key="2">
    <source>
        <dbReference type="ARBA" id="ARBA00023235"/>
    </source>
</evidence>
<feature type="active site" evidence="3">
    <location>
        <position position="47"/>
    </location>
</feature>
<name>A0A4R6EE65_SCAGO</name>
<dbReference type="RefSeq" id="WP_133461632.1">
    <property type="nucleotide sequence ID" value="NZ_SNVX01000010.1"/>
</dbReference>
<evidence type="ECO:0000313" key="5">
    <source>
        <dbReference type="Proteomes" id="UP000295530"/>
    </source>
</evidence>
<dbReference type="SUPFAM" id="SSF54506">
    <property type="entry name" value="Diaminopimelate epimerase-like"/>
    <property type="match status" value="1"/>
</dbReference>
<evidence type="ECO:0000256" key="3">
    <source>
        <dbReference type="PIRSR" id="PIRSR016184-1"/>
    </source>
</evidence>
<dbReference type="PANTHER" id="PTHR13774">
    <property type="entry name" value="PHENAZINE BIOSYNTHESIS PROTEIN"/>
    <property type="match status" value="1"/>
</dbReference>
<dbReference type="Gene3D" id="3.10.310.10">
    <property type="entry name" value="Diaminopimelate Epimerase, Chain A, domain 1"/>
    <property type="match status" value="2"/>
</dbReference>
<dbReference type="AlphaFoldDB" id="A0A4R6EE65"/>
<dbReference type="InterPro" id="IPR003719">
    <property type="entry name" value="Phenazine_PhzF-like"/>
</dbReference>
<evidence type="ECO:0000313" key="4">
    <source>
        <dbReference type="EMBL" id="TDN56532.1"/>
    </source>
</evidence>